<dbReference type="InterPro" id="IPR029061">
    <property type="entry name" value="THDP-binding"/>
</dbReference>
<dbReference type="Gene3D" id="3.40.50.970">
    <property type="match status" value="1"/>
</dbReference>
<dbReference type="InterPro" id="IPR050722">
    <property type="entry name" value="Pyruvate:ferred/Flavod_OxRd"/>
</dbReference>
<organism evidence="4">
    <name type="scientific">marine sediment metagenome</name>
    <dbReference type="NCBI Taxonomy" id="412755"/>
    <lineage>
        <taxon>unclassified sequences</taxon>
        <taxon>metagenomes</taxon>
        <taxon>ecological metagenomes</taxon>
    </lineage>
</organism>
<evidence type="ECO:0000313" key="4">
    <source>
        <dbReference type="EMBL" id="GAI19311.1"/>
    </source>
</evidence>
<dbReference type="Gene3D" id="3.40.920.10">
    <property type="entry name" value="Pyruvate-ferredoxin oxidoreductase, PFOR, domain III"/>
    <property type="match status" value="1"/>
</dbReference>
<proteinExistence type="predicted"/>
<evidence type="ECO:0008006" key="5">
    <source>
        <dbReference type="Google" id="ProtNLM"/>
    </source>
</evidence>
<dbReference type="Pfam" id="PF01855">
    <property type="entry name" value="POR_N"/>
    <property type="match status" value="1"/>
</dbReference>
<dbReference type="Pfam" id="PF01558">
    <property type="entry name" value="POR"/>
    <property type="match status" value="1"/>
</dbReference>
<gene>
    <name evidence="4" type="ORF">S06H3_33026</name>
</gene>
<dbReference type="SUPFAM" id="SSF52518">
    <property type="entry name" value="Thiamin diphosphate-binding fold (THDP-binding)"/>
    <property type="match status" value="1"/>
</dbReference>
<dbReference type="GO" id="GO:0006979">
    <property type="term" value="P:response to oxidative stress"/>
    <property type="evidence" value="ECO:0007669"/>
    <property type="project" value="TreeGrafter"/>
</dbReference>
<feature type="domain" description="Pyruvate/ketoisovalerate oxidoreductase catalytic" evidence="2">
    <location>
        <begin position="3"/>
        <end position="69"/>
    </location>
</feature>
<evidence type="ECO:0000259" key="2">
    <source>
        <dbReference type="Pfam" id="PF01558"/>
    </source>
</evidence>
<feature type="domain" description="Pyruvate flavodoxin/ferredoxin oxidoreductase pyrimidine binding" evidence="3">
    <location>
        <begin position="103"/>
        <end position="193"/>
    </location>
</feature>
<feature type="non-terminal residue" evidence="4">
    <location>
        <position position="1"/>
    </location>
</feature>
<dbReference type="InterPro" id="IPR002869">
    <property type="entry name" value="Pyrv_flavodox_OxRed_cen"/>
</dbReference>
<accession>X1MMM7</accession>
<dbReference type="PANTHER" id="PTHR32154">
    <property type="entry name" value="PYRUVATE-FLAVODOXIN OXIDOREDUCTASE-RELATED"/>
    <property type="match status" value="1"/>
</dbReference>
<reference evidence="4" key="1">
    <citation type="journal article" date="2014" name="Front. Microbiol.">
        <title>High frequency of phylogenetically diverse reductive dehalogenase-homologous genes in deep subseafloor sedimentary metagenomes.</title>
        <authorList>
            <person name="Kawai M."/>
            <person name="Futagami T."/>
            <person name="Toyoda A."/>
            <person name="Takaki Y."/>
            <person name="Nishi S."/>
            <person name="Hori S."/>
            <person name="Arai W."/>
            <person name="Tsubouchi T."/>
            <person name="Morono Y."/>
            <person name="Uchiyama I."/>
            <person name="Ito T."/>
            <person name="Fujiyama A."/>
            <person name="Inagaki F."/>
            <person name="Takami H."/>
        </authorList>
    </citation>
    <scope>NUCLEOTIDE SEQUENCE</scope>
    <source>
        <strain evidence="4">Expedition CK06-06</strain>
    </source>
</reference>
<sequence length="201" mass="21163">SHLLSVPLERLAREEGGNKLFSNSVAVGAALGVLSYEFDILAGVVKEVFDKRGEEIVQSNIKAAQAGYDFMQKNYKDICLSPLKSGRSDKKMLISGNESLSLGAMAAGCKFMSAYPMTPSTGIITYLAGKAKQYGLVAEQAEDEIAAINMAIGASFAGVRAMVATSGGGFSLMAEALGLAAMTETPLVIIYSNHSLLLLLL</sequence>
<dbReference type="SUPFAM" id="SSF53323">
    <property type="entry name" value="Pyruvate-ferredoxin oxidoreductase, PFOR, domain III"/>
    <property type="match status" value="1"/>
</dbReference>
<comment type="caution">
    <text evidence="4">The sequence shown here is derived from an EMBL/GenBank/DDBJ whole genome shotgun (WGS) entry which is preliminary data.</text>
</comment>
<dbReference type="AlphaFoldDB" id="X1MMM7"/>
<evidence type="ECO:0000259" key="3">
    <source>
        <dbReference type="Pfam" id="PF01855"/>
    </source>
</evidence>
<dbReference type="GO" id="GO:0016903">
    <property type="term" value="F:oxidoreductase activity, acting on the aldehyde or oxo group of donors"/>
    <property type="evidence" value="ECO:0007669"/>
    <property type="project" value="InterPro"/>
</dbReference>
<dbReference type="InterPro" id="IPR002880">
    <property type="entry name" value="Pyrv_Fd/Flavodoxin_OxRdtase_N"/>
</dbReference>
<protein>
    <recommendedName>
        <fullName evidence="5">Pyruvate flavodoxin/ferredoxin oxidoreductase pyrimidine binding domain-containing protein</fullName>
    </recommendedName>
</protein>
<dbReference type="InterPro" id="IPR019752">
    <property type="entry name" value="Pyrv/ketoisovalerate_OxRed_cat"/>
</dbReference>
<dbReference type="CDD" id="cd07034">
    <property type="entry name" value="TPP_PYR_PFOR_IOR-alpha_like"/>
    <property type="match status" value="1"/>
</dbReference>
<name>X1MMM7_9ZZZZ</name>
<dbReference type="PANTHER" id="PTHR32154:SF20">
    <property type="entry name" value="2-OXOGLUTARATE OXIDOREDUCTASE SUBUNIT KORA"/>
    <property type="match status" value="1"/>
</dbReference>
<keyword evidence="1" id="KW-0560">Oxidoreductase</keyword>
<evidence type="ECO:0000256" key="1">
    <source>
        <dbReference type="ARBA" id="ARBA00023002"/>
    </source>
</evidence>
<dbReference type="EMBL" id="BARV01019683">
    <property type="protein sequence ID" value="GAI19311.1"/>
    <property type="molecule type" value="Genomic_DNA"/>
</dbReference>